<keyword evidence="4" id="KW-1185">Reference proteome</keyword>
<dbReference type="PANTHER" id="PTHR12673:SF270">
    <property type="entry name" value="FYVE-TYPE DOMAIN-CONTAINING PROTEIN"/>
    <property type="match status" value="1"/>
</dbReference>
<feature type="compositionally biased region" description="Low complexity" evidence="1">
    <location>
        <begin position="391"/>
        <end position="401"/>
    </location>
</feature>
<dbReference type="Proteomes" id="UP000076871">
    <property type="component" value="Unassembled WGS sequence"/>
</dbReference>
<protein>
    <submittedName>
        <fullName evidence="3">Dbl homology domain-containing protein</fullName>
    </submittedName>
</protein>
<feature type="region of interest" description="Disordered" evidence="1">
    <location>
        <begin position="1049"/>
        <end position="1144"/>
    </location>
</feature>
<dbReference type="SUPFAM" id="SSF48065">
    <property type="entry name" value="DBL homology domain (DH-domain)"/>
    <property type="match status" value="1"/>
</dbReference>
<gene>
    <name evidence="3" type="ORF">LAESUDRAFT_653459</name>
</gene>
<proteinExistence type="predicted"/>
<feature type="compositionally biased region" description="Polar residues" evidence="1">
    <location>
        <begin position="360"/>
        <end position="373"/>
    </location>
</feature>
<dbReference type="Gene3D" id="1.20.900.10">
    <property type="entry name" value="Dbl homology (DH) domain"/>
    <property type="match status" value="2"/>
</dbReference>
<dbReference type="InterPro" id="IPR035899">
    <property type="entry name" value="DBL_dom_sf"/>
</dbReference>
<feature type="region of interest" description="Disordered" evidence="1">
    <location>
        <begin position="84"/>
        <end position="174"/>
    </location>
</feature>
<feature type="region of interest" description="Disordered" evidence="1">
    <location>
        <begin position="1003"/>
        <end position="1031"/>
    </location>
</feature>
<accession>A0A165E890</accession>
<dbReference type="AlphaFoldDB" id="A0A165E890"/>
<dbReference type="RefSeq" id="XP_040764179.1">
    <property type="nucleotide sequence ID" value="XM_040904420.1"/>
</dbReference>
<feature type="compositionally biased region" description="Low complexity" evidence="1">
    <location>
        <begin position="1005"/>
        <end position="1018"/>
    </location>
</feature>
<feature type="region of interest" description="Disordered" evidence="1">
    <location>
        <begin position="193"/>
        <end position="222"/>
    </location>
</feature>
<dbReference type="InterPro" id="IPR051092">
    <property type="entry name" value="FYVE_RhoGEF_PH"/>
</dbReference>
<feature type="compositionally biased region" description="Polar residues" evidence="1">
    <location>
        <begin position="1090"/>
        <end position="1101"/>
    </location>
</feature>
<dbReference type="GO" id="GO:0005085">
    <property type="term" value="F:guanyl-nucleotide exchange factor activity"/>
    <property type="evidence" value="ECO:0007669"/>
    <property type="project" value="InterPro"/>
</dbReference>
<dbReference type="InParanoid" id="A0A165E890"/>
<evidence type="ECO:0000259" key="2">
    <source>
        <dbReference type="PROSITE" id="PS50010"/>
    </source>
</evidence>
<feature type="compositionally biased region" description="Polar residues" evidence="1">
    <location>
        <begin position="702"/>
        <end position="714"/>
    </location>
</feature>
<feature type="compositionally biased region" description="Basic and acidic residues" evidence="1">
    <location>
        <begin position="137"/>
        <end position="168"/>
    </location>
</feature>
<dbReference type="InterPro" id="IPR000219">
    <property type="entry name" value="DH_dom"/>
</dbReference>
<feature type="domain" description="DH" evidence="2">
    <location>
        <begin position="30"/>
        <end position="519"/>
    </location>
</feature>
<dbReference type="EMBL" id="KV427624">
    <property type="protein sequence ID" value="KZT06439.1"/>
    <property type="molecule type" value="Genomic_DNA"/>
</dbReference>
<sequence>MEVDRVDEELCKAAVARTEADLERLHAATRRYHALMELLATEAGYLMDLRVLVTVYLEQLPTLAASSNSSALSLPALGLARSLPSSRSSFLHPSASATTSVSGGSQVQGRLGSDSGHGPPVEGEKEVKKEHKRQKSKERIKDKTKEKDGGKRKEKDKGRSGKDGTKEGSDEDAGADVLQEVDASVVSPLQDAQQLRWSSKEDAPTPAPHSHSSASKGKHARRNILADKDVRTVCRNAKELLRFHDAFVRELQDAVGVYGLGQAFVLDDQEKARMGGLDGLTVEGVDEVVAVVAEKFVSQAPSFSIYETFCPGHNEVANLIRNFQECYPGEWDAYEQRCSLLVADIELSAVFGSSDDRSAPSGNGLPTSATMTVPMSPPLADPARKKRRHSTTSLSFLSSPPRADAIPPMTHTRSDPSSRERVREGSSSSAHGHSRKSSQSQATRLKFLDYLIKPVQRICKYPLLLDQLKIKRPRAQSAIDTGTRPSAHVELGERIEMGSDIVERASEAMRLVVRLVNQASEIRTHIVRSALIASRMVFTVPPVSAASHHGHGHSHSFSSMGSSYRPKVQGLTPEFIASLGACNLAGALDVVQHPPLRTPGGGPLRAKYLGAFLYMGGYLVLVKIPKSGKIYEPRYWFSLAGFTVEDLEDDDSSCHMEKVIWLTAIQHALAVSAQWVNEPLESLPADDKLLPTPAAEEGAPEWTTNPLPTIQSLSELEGQGDDPRSDAPTAQQGPLEKPAPMPILDSIALRQEQMQVASFAALNRRNSTASVKAFFSPMTHDSSTRVMRPSSQVRQQVDHGLHDVFSEECMAARSQAMLHEQDLFQPRKKPGAVMPRSSSALSISGAVAFASRRRRDSSGGRRKGSLDTFADQVDAEGSAKTLTALTGRGKAISTRKSRKPLPSIVPAGTSILSKVESEVENDGPTARGSTVLLDSPFSASHCSSTASSNAESVLPSPVDAVEPLLESVDQDATLRPSDVLMVGVEDWRPKRTRSMVDNVKHFFHSRPASPSSSSGHTSPVPPQAVLQEPEAEPQNGFVQWWRKGSLRRRVQSSPDVPGDDAPSALPGRGLVDGHGGGSFLVQTLEDVSGEHSTSSPASAENRSPGDSRRVAFSETIPSRRRSLLSPSGRQHDSSLQHHSANISSPFSRKSLRSLFFQRSNSFTPADGKKR</sequence>
<reference evidence="3 4" key="1">
    <citation type="journal article" date="2016" name="Mol. Biol. Evol.">
        <title>Comparative Genomics of Early-Diverging Mushroom-Forming Fungi Provides Insights into the Origins of Lignocellulose Decay Capabilities.</title>
        <authorList>
            <person name="Nagy L.G."/>
            <person name="Riley R."/>
            <person name="Tritt A."/>
            <person name="Adam C."/>
            <person name="Daum C."/>
            <person name="Floudas D."/>
            <person name="Sun H."/>
            <person name="Yadav J.S."/>
            <person name="Pangilinan J."/>
            <person name="Larsson K.H."/>
            <person name="Matsuura K."/>
            <person name="Barry K."/>
            <person name="Labutti K."/>
            <person name="Kuo R."/>
            <person name="Ohm R.A."/>
            <person name="Bhattacharya S.S."/>
            <person name="Shirouzu T."/>
            <person name="Yoshinaga Y."/>
            <person name="Martin F.M."/>
            <person name="Grigoriev I.V."/>
            <person name="Hibbett D.S."/>
        </authorList>
    </citation>
    <scope>NUCLEOTIDE SEQUENCE [LARGE SCALE GENOMIC DNA]</scope>
    <source>
        <strain evidence="3 4">93-53</strain>
    </source>
</reference>
<dbReference type="PANTHER" id="PTHR12673">
    <property type="entry name" value="FACIOGENITAL DYSPLASIA PROTEIN"/>
    <property type="match status" value="1"/>
</dbReference>
<evidence type="ECO:0000256" key="1">
    <source>
        <dbReference type="SAM" id="MobiDB-lite"/>
    </source>
</evidence>
<name>A0A165E890_9APHY</name>
<feature type="compositionally biased region" description="Low complexity" evidence="1">
    <location>
        <begin position="84"/>
        <end position="107"/>
    </location>
</feature>
<dbReference type="Pfam" id="PF00621">
    <property type="entry name" value="RhoGEF"/>
    <property type="match status" value="1"/>
</dbReference>
<dbReference type="GO" id="GO:0005737">
    <property type="term" value="C:cytoplasm"/>
    <property type="evidence" value="ECO:0007669"/>
    <property type="project" value="TreeGrafter"/>
</dbReference>
<dbReference type="GeneID" id="63821450"/>
<feature type="region of interest" description="Disordered" evidence="1">
    <location>
        <begin position="685"/>
        <end position="740"/>
    </location>
</feature>
<feature type="region of interest" description="Disordered" evidence="1">
    <location>
        <begin position="353"/>
        <end position="440"/>
    </location>
</feature>
<dbReference type="STRING" id="1314785.A0A165E890"/>
<dbReference type="PROSITE" id="PS50010">
    <property type="entry name" value="DH_2"/>
    <property type="match status" value="1"/>
</dbReference>
<evidence type="ECO:0000313" key="3">
    <source>
        <dbReference type="EMBL" id="KZT06439.1"/>
    </source>
</evidence>
<dbReference type="OrthoDB" id="1716625at2759"/>
<organism evidence="3 4">
    <name type="scientific">Laetiporus sulphureus 93-53</name>
    <dbReference type="NCBI Taxonomy" id="1314785"/>
    <lineage>
        <taxon>Eukaryota</taxon>
        <taxon>Fungi</taxon>
        <taxon>Dikarya</taxon>
        <taxon>Basidiomycota</taxon>
        <taxon>Agaricomycotina</taxon>
        <taxon>Agaricomycetes</taxon>
        <taxon>Polyporales</taxon>
        <taxon>Laetiporus</taxon>
    </lineage>
</organism>
<feature type="compositionally biased region" description="Basic and acidic residues" evidence="1">
    <location>
        <begin position="412"/>
        <end position="424"/>
    </location>
</feature>
<evidence type="ECO:0000313" key="4">
    <source>
        <dbReference type="Proteomes" id="UP000076871"/>
    </source>
</evidence>